<dbReference type="InterPro" id="IPR008538">
    <property type="entry name" value="Uma2"/>
</dbReference>
<organism evidence="3 4">
    <name type="scientific">Crocosphaera subtropica (strain ATCC 51142 / BH68)</name>
    <name type="common">Cyanothece sp. (strain ATCC 51142)</name>
    <dbReference type="NCBI Taxonomy" id="43989"/>
    <lineage>
        <taxon>Bacteria</taxon>
        <taxon>Bacillati</taxon>
        <taxon>Cyanobacteriota</taxon>
        <taxon>Cyanophyceae</taxon>
        <taxon>Oscillatoriophycideae</taxon>
        <taxon>Chroococcales</taxon>
        <taxon>Aphanothecaceae</taxon>
        <taxon>Crocosphaera</taxon>
        <taxon>Crocosphaera subtropica</taxon>
    </lineage>
</organism>
<evidence type="ECO:0000259" key="2">
    <source>
        <dbReference type="Pfam" id="PF05685"/>
    </source>
</evidence>
<dbReference type="STRING" id="43989.cce_1726"/>
<sequence length="257" mass="30421">METLSPYLKLPKDELIYDDGEPLETNRHRIAMNVLIDSVYQALLPREDFFAGGNMFVYYSATQRMNRDFRGPDFFVTLNVDGTLDRKAWIVWQENGRYPDVIVELMSDSTANIDKTDKKNLYEQIFKTREYYIYDPYDASSLQGWRLNGQQTYSEIIVDQRGWLFCETLQLYLGTWEGKVLNESAFWLRFYDLQGNLVLLPKEEAEIEHQRAEMERQRADSERQQAETERQRAETERQRAERLAARLKELGIDPNEI</sequence>
<dbReference type="RefSeq" id="WP_009545544.1">
    <property type="nucleotide sequence ID" value="NC_010546.1"/>
</dbReference>
<dbReference type="KEGG" id="cyt:cce_1726"/>
<keyword evidence="4" id="KW-1185">Reference proteome</keyword>
<dbReference type="InterPro" id="IPR012296">
    <property type="entry name" value="Nuclease_put_TT1808"/>
</dbReference>
<proteinExistence type="predicted"/>
<dbReference type="Gene3D" id="3.90.1570.10">
    <property type="entry name" value="tt1808, chain A"/>
    <property type="match status" value="1"/>
</dbReference>
<dbReference type="PANTHER" id="PTHR33352:SF3">
    <property type="entry name" value="SLR1612 PROTEIN"/>
    <property type="match status" value="1"/>
</dbReference>
<accession>B1WYQ9</accession>
<dbReference type="OrthoDB" id="557157at2"/>
<dbReference type="InterPro" id="IPR011335">
    <property type="entry name" value="Restrct_endonuc-II-like"/>
</dbReference>
<dbReference type="Proteomes" id="UP000001203">
    <property type="component" value="Chromosome circular"/>
</dbReference>
<evidence type="ECO:0000313" key="3">
    <source>
        <dbReference type="EMBL" id="ACB51076.1"/>
    </source>
</evidence>
<dbReference type="CDD" id="cd06260">
    <property type="entry name" value="DUF820-like"/>
    <property type="match status" value="1"/>
</dbReference>
<gene>
    <name evidence="3" type="ordered locus">cce_1726</name>
</gene>
<dbReference type="HOGENOM" id="CLU_075279_1_0_3"/>
<dbReference type="SUPFAM" id="SSF52980">
    <property type="entry name" value="Restriction endonuclease-like"/>
    <property type="match status" value="1"/>
</dbReference>
<evidence type="ECO:0000313" key="4">
    <source>
        <dbReference type="Proteomes" id="UP000001203"/>
    </source>
</evidence>
<dbReference type="eggNOG" id="COG4636">
    <property type="taxonomic scope" value="Bacteria"/>
</dbReference>
<dbReference type="PANTHER" id="PTHR33352">
    <property type="entry name" value="SLR1095 PROTEIN"/>
    <property type="match status" value="1"/>
</dbReference>
<feature type="domain" description="Putative restriction endonuclease" evidence="2">
    <location>
        <begin position="7"/>
        <end position="164"/>
    </location>
</feature>
<evidence type="ECO:0000256" key="1">
    <source>
        <dbReference type="SAM" id="MobiDB-lite"/>
    </source>
</evidence>
<dbReference type="EMBL" id="CP000806">
    <property type="protein sequence ID" value="ACB51076.1"/>
    <property type="molecule type" value="Genomic_DNA"/>
</dbReference>
<feature type="region of interest" description="Disordered" evidence="1">
    <location>
        <begin position="209"/>
        <end position="240"/>
    </location>
</feature>
<dbReference type="Pfam" id="PF05685">
    <property type="entry name" value="Uma2"/>
    <property type="match status" value="1"/>
</dbReference>
<name>B1WYQ9_CROS5</name>
<dbReference type="AlphaFoldDB" id="B1WYQ9"/>
<reference evidence="3 4" key="1">
    <citation type="journal article" date="2008" name="Proc. Natl. Acad. Sci. U.S.A.">
        <title>The genome of Cyanothece 51142, a unicellular diazotrophic cyanobacterium important in the marine nitrogen cycle.</title>
        <authorList>
            <person name="Welsh E.A."/>
            <person name="Liberton M."/>
            <person name="Stoeckel J."/>
            <person name="Loh T."/>
            <person name="Elvitigala T."/>
            <person name="Wang C."/>
            <person name="Wollam A."/>
            <person name="Fulton R.S."/>
            <person name="Clifton S.W."/>
            <person name="Jacobs J.M."/>
            <person name="Aurora R."/>
            <person name="Ghosh B.K."/>
            <person name="Sherman L.A."/>
            <person name="Smith R.D."/>
            <person name="Wilson R.K."/>
            <person name="Pakrasi H.B."/>
        </authorList>
    </citation>
    <scope>NUCLEOTIDE SEQUENCE [LARGE SCALE GENOMIC DNA]</scope>
    <source>
        <strain evidence="4">ATCC 51142 / BH68</strain>
    </source>
</reference>
<protein>
    <recommendedName>
        <fullName evidence="2">Putative restriction endonuclease domain-containing protein</fullName>
    </recommendedName>
</protein>